<organism evidence="1">
    <name type="scientific">Magallana gigas</name>
    <name type="common">Pacific oyster</name>
    <name type="synonym">Crassostrea gigas</name>
    <dbReference type="NCBI Taxonomy" id="29159"/>
    <lineage>
        <taxon>Eukaryota</taxon>
        <taxon>Metazoa</taxon>
        <taxon>Spiralia</taxon>
        <taxon>Lophotrochozoa</taxon>
        <taxon>Mollusca</taxon>
        <taxon>Bivalvia</taxon>
        <taxon>Autobranchia</taxon>
        <taxon>Pteriomorphia</taxon>
        <taxon>Ostreida</taxon>
        <taxon>Ostreoidea</taxon>
        <taxon>Ostreidae</taxon>
        <taxon>Magallana</taxon>
    </lineage>
</organism>
<dbReference type="InParanoid" id="K1P1H8"/>
<dbReference type="PANTHER" id="PTHR22625:SF70">
    <property type="entry name" value="PLEXIN A, ISOFORM A"/>
    <property type="match status" value="1"/>
</dbReference>
<dbReference type="GO" id="GO:0005886">
    <property type="term" value="C:plasma membrane"/>
    <property type="evidence" value="ECO:0007669"/>
    <property type="project" value="TreeGrafter"/>
</dbReference>
<protein>
    <submittedName>
        <fullName evidence="1">Hepatocyte growth factor receptor</fullName>
    </submittedName>
</protein>
<dbReference type="InterPro" id="IPR031148">
    <property type="entry name" value="Plexin"/>
</dbReference>
<dbReference type="PANTHER" id="PTHR22625">
    <property type="entry name" value="PLEXIN"/>
    <property type="match status" value="1"/>
</dbReference>
<dbReference type="HOGENOM" id="CLU_2111209_0_0_1"/>
<dbReference type="EMBL" id="JH822154">
    <property type="protein sequence ID" value="EKC17702.1"/>
    <property type="molecule type" value="Genomic_DNA"/>
</dbReference>
<dbReference type="GO" id="GO:0030334">
    <property type="term" value="P:regulation of cell migration"/>
    <property type="evidence" value="ECO:0007669"/>
    <property type="project" value="TreeGrafter"/>
</dbReference>
<sequence length="115" mass="13036">MFLVVLKFPFSLFSRTFSSNLTCVTAPSNSAFTSDPLYMDIDHQRVNSHLTFRYAEDPIVTEVSRLNSFVSGGLRVLVRGKGFNSIKTSLPKMVFYRIDLNQTVTAYYGVCHIIQ</sequence>
<accession>K1P1H8</accession>
<keyword evidence="1" id="KW-0675">Receptor</keyword>
<proteinExistence type="predicted"/>
<dbReference type="GO" id="GO:0017154">
    <property type="term" value="F:semaphorin receptor activity"/>
    <property type="evidence" value="ECO:0007669"/>
    <property type="project" value="InterPro"/>
</dbReference>
<gene>
    <name evidence="1" type="ORF">CGI_10000324</name>
</gene>
<reference evidence="1" key="1">
    <citation type="journal article" date="2012" name="Nature">
        <title>The oyster genome reveals stress adaptation and complexity of shell formation.</title>
        <authorList>
            <person name="Zhang G."/>
            <person name="Fang X."/>
            <person name="Guo X."/>
            <person name="Li L."/>
            <person name="Luo R."/>
            <person name="Xu F."/>
            <person name="Yang P."/>
            <person name="Zhang L."/>
            <person name="Wang X."/>
            <person name="Qi H."/>
            <person name="Xiong Z."/>
            <person name="Que H."/>
            <person name="Xie Y."/>
            <person name="Holland P.W."/>
            <person name="Paps J."/>
            <person name="Zhu Y."/>
            <person name="Wu F."/>
            <person name="Chen Y."/>
            <person name="Wang J."/>
            <person name="Peng C."/>
            <person name="Meng J."/>
            <person name="Yang L."/>
            <person name="Liu J."/>
            <person name="Wen B."/>
            <person name="Zhang N."/>
            <person name="Huang Z."/>
            <person name="Zhu Q."/>
            <person name="Feng Y."/>
            <person name="Mount A."/>
            <person name="Hedgecock D."/>
            <person name="Xu Z."/>
            <person name="Liu Y."/>
            <person name="Domazet-Loso T."/>
            <person name="Du Y."/>
            <person name="Sun X."/>
            <person name="Zhang S."/>
            <person name="Liu B."/>
            <person name="Cheng P."/>
            <person name="Jiang X."/>
            <person name="Li J."/>
            <person name="Fan D."/>
            <person name="Wang W."/>
            <person name="Fu W."/>
            <person name="Wang T."/>
            <person name="Wang B."/>
            <person name="Zhang J."/>
            <person name="Peng Z."/>
            <person name="Li Y."/>
            <person name="Li N."/>
            <person name="Wang J."/>
            <person name="Chen M."/>
            <person name="He Y."/>
            <person name="Tan F."/>
            <person name="Song X."/>
            <person name="Zheng Q."/>
            <person name="Huang R."/>
            <person name="Yang H."/>
            <person name="Du X."/>
            <person name="Chen L."/>
            <person name="Yang M."/>
            <person name="Gaffney P.M."/>
            <person name="Wang S."/>
            <person name="Luo L."/>
            <person name="She Z."/>
            <person name="Ming Y."/>
            <person name="Huang W."/>
            <person name="Zhang S."/>
            <person name="Huang B."/>
            <person name="Zhang Y."/>
            <person name="Qu T."/>
            <person name="Ni P."/>
            <person name="Miao G."/>
            <person name="Wang J."/>
            <person name="Wang Q."/>
            <person name="Steinberg C.E."/>
            <person name="Wang H."/>
            <person name="Li N."/>
            <person name="Qian L."/>
            <person name="Zhang G."/>
            <person name="Li Y."/>
            <person name="Yang H."/>
            <person name="Liu X."/>
            <person name="Wang J."/>
            <person name="Yin Y."/>
            <person name="Wang J."/>
        </authorList>
    </citation>
    <scope>NUCLEOTIDE SEQUENCE [LARGE SCALE GENOMIC DNA]</scope>
    <source>
        <strain evidence="1">05x7-T-G4-1.051#20</strain>
    </source>
</reference>
<evidence type="ECO:0000313" key="1">
    <source>
        <dbReference type="EMBL" id="EKC17702.1"/>
    </source>
</evidence>
<dbReference type="GO" id="GO:0002116">
    <property type="term" value="C:semaphorin receptor complex"/>
    <property type="evidence" value="ECO:0007669"/>
    <property type="project" value="TreeGrafter"/>
</dbReference>
<dbReference type="AlphaFoldDB" id="K1P1H8"/>
<name>K1P1H8_MAGGI</name>